<organism evidence="4 5">
    <name type="scientific">Talaromyces atroroseus</name>
    <dbReference type="NCBI Taxonomy" id="1441469"/>
    <lineage>
        <taxon>Eukaryota</taxon>
        <taxon>Fungi</taxon>
        <taxon>Dikarya</taxon>
        <taxon>Ascomycota</taxon>
        <taxon>Pezizomycotina</taxon>
        <taxon>Eurotiomycetes</taxon>
        <taxon>Eurotiomycetidae</taxon>
        <taxon>Eurotiales</taxon>
        <taxon>Trichocomaceae</taxon>
        <taxon>Talaromyces</taxon>
        <taxon>Talaromyces sect. Trachyspermi</taxon>
    </lineage>
</organism>
<dbReference type="GeneID" id="31004347"/>
<comment type="caution">
    <text evidence="4">The sequence shown here is derived from an EMBL/GenBank/DDBJ whole genome shotgun (WGS) entry which is preliminary data.</text>
</comment>
<evidence type="ECO:0000256" key="1">
    <source>
        <dbReference type="SAM" id="MobiDB-lite"/>
    </source>
</evidence>
<keyword evidence="2" id="KW-1133">Transmembrane helix</keyword>
<keyword evidence="5" id="KW-1185">Reference proteome</keyword>
<evidence type="ECO:0000256" key="2">
    <source>
        <dbReference type="SAM" id="Phobius"/>
    </source>
</evidence>
<evidence type="ECO:0000313" key="5">
    <source>
        <dbReference type="Proteomes" id="UP000214365"/>
    </source>
</evidence>
<keyword evidence="3" id="KW-0732">Signal</keyword>
<dbReference type="OrthoDB" id="4224912at2759"/>
<keyword evidence="2" id="KW-0472">Membrane</keyword>
<feature type="region of interest" description="Disordered" evidence="1">
    <location>
        <begin position="361"/>
        <end position="398"/>
    </location>
</feature>
<dbReference type="EMBL" id="LFMY01000006">
    <property type="protein sequence ID" value="OKL59796.1"/>
    <property type="molecule type" value="Genomic_DNA"/>
</dbReference>
<feature type="transmembrane region" description="Helical" evidence="2">
    <location>
        <begin position="220"/>
        <end position="241"/>
    </location>
</feature>
<protein>
    <submittedName>
        <fullName evidence="4">Uncharacterized protein</fullName>
    </submittedName>
</protein>
<reference evidence="4" key="1">
    <citation type="submission" date="2015-06" db="EMBL/GenBank/DDBJ databases">
        <title>Talaromyces atroroseus IBT 11181 draft genome.</title>
        <authorList>
            <person name="Rasmussen K.B."/>
            <person name="Rasmussen S."/>
            <person name="Petersen B."/>
            <person name="Sicheritz-Ponten T."/>
            <person name="Mortensen U.H."/>
            <person name="Thrane U."/>
        </authorList>
    </citation>
    <scope>NUCLEOTIDE SEQUENCE [LARGE SCALE GENOMIC DNA]</scope>
    <source>
        <strain evidence="4">IBT 11181</strain>
    </source>
</reference>
<feature type="region of interest" description="Disordered" evidence="1">
    <location>
        <begin position="284"/>
        <end position="306"/>
    </location>
</feature>
<feature type="signal peptide" evidence="3">
    <location>
        <begin position="1"/>
        <end position="18"/>
    </location>
</feature>
<dbReference type="AlphaFoldDB" id="A0A225AXU1"/>
<sequence length="418" mass="47761">MRYHPFILYLVAASFCFATHRTDEKSCSTHGEQYISTNIFHVLKIYEDHGRLIEDTKNCAQFLDVFSTLAAETNNSSFTLPDLVKACERVIIVMGRALEESLQRYAQSQIDQFPISPKQLYPGRSPASQTTAIDFGAEGGPAHEYEKSILDLVKRRSKRKHRREEVCEAKVCENEDLGRMCNSKKVEPDAALICKMCYPEKDVELINAHCQAKWKRERRAFYIVSFVLIAVTIISGLLLYIRRRYLREKNPPRDGFQDNGPVEEINPPGEIYYYDGTRLDMTMMPGERGPPSAVNSSPDARQKDGSKRYNIPWDYYEDDMISTSAAQRRLKQLGLLSRTGRKKIHDLFDLEALRSKYDATKGIQRQSNDSDRVPVMPWAPNASVRLSDRETQRGRANAFSRGLSAVELRDMPPKTDAV</sequence>
<proteinExistence type="predicted"/>
<evidence type="ECO:0000256" key="3">
    <source>
        <dbReference type="SAM" id="SignalP"/>
    </source>
</evidence>
<keyword evidence="2" id="KW-0812">Transmembrane</keyword>
<dbReference type="RefSeq" id="XP_020119917.1">
    <property type="nucleotide sequence ID" value="XM_020266879.1"/>
</dbReference>
<evidence type="ECO:0000313" key="4">
    <source>
        <dbReference type="EMBL" id="OKL59796.1"/>
    </source>
</evidence>
<gene>
    <name evidence="4" type="ORF">UA08_04592</name>
</gene>
<dbReference type="Proteomes" id="UP000214365">
    <property type="component" value="Unassembled WGS sequence"/>
</dbReference>
<name>A0A225AXU1_TALAT</name>
<accession>A0A225AXU1</accession>
<feature type="chain" id="PRO_5012601242" evidence="3">
    <location>
        <begin position="19"/>
        <end position="418"/>
    </location>
</feature>